<dbReference type="PANTHER" id="PTHR35894">
    <property type="entry name" value="GENERAL SECRETION PATHWAY PROTEIN A-RELATED"/>
    <property type="match status" value="1"/>
</dbReference>
<dbReference type="Gene3D" id="3.40.50.300">
    <property type="entry name" value="P-loop containing nucleotide triphosphate hydrolases"/>
    <property type="match status" value="1"/>
</dbReference>
<dbReference type="InterPro" id="IPR027417">
    <property type="entry name" value="P-loop_NTPase"/>
</dbReference>
<reference evidence="1" key="1">
    <citation type="journal article" date="2018" name="Nat. Biotechnol.">
        <title>A standardized bacterial taxonomy based on genome phylogeny substantially revises the tree of life.</title>
        <authorList>
            <person name="Parks D.H."/>
            <person name="Chuvochina M."/>
            <person name="Waite D.W."/>
            <person name="Rinke C."/>
            <person name="Skarshewski A."/>
            <person name="Chaumeil P.A."/>
            <person name="Hugenholtz P."/>
        </authorList>
    </citation>
    <scope>NUCLEOTIDE SEQUENCE [LARGE SCALE GENOMIC DNA]</scope>
    <source>
        <strain evidence="1">UBA11284</strain>
    </source>
</reference>
<organism evidence="1">
    <name type="scientific">Halomonas campaniensis</name>
    <dbReference type="NCBI Taxonomy" id="213554"/>
    <lineage>
        <taxon>Bacteria</taxon>
        <taxon>Pseudomonadati</taxon>
        <taxon>Pseudomonadota</taxon>
        <taxon>Gammaproteobacteria</taxon>
        <taxon>Oceanospirillales</taxon>
        <taxon>Halomonadaceae</taxon>
        <taxon>Halomonas</taxon>
    </lineage>
</organism>
<proteinExistence type="predicted"/>
<comment type="caution">
    <text evidence="1">The sequence shown here is derived from an EMBL/GenBank/DDBJ whole genome shotgun (WGS) entry which is preliminary data.</text>
</comment>
<dbReference type="Pfam" id="PF05621">
    <property type="entry name" value="TniB"/>
    <property type="match status" value="1"/>
</dbReference>
<dbReference type="AlphaFoldDB" id="A0A3D0KBQ1"/>
<name>A0A3D0KBQ1_9GAMM</name>
<dbReference type="SUPFAM" id="SSF52540">
    <property type="entry name" value="P-loop containing nucleoside triphosphate hydrolases"/>
    <property type="match status" value="1"/>
</dbReference>
<evidence type="ECO:0000313" key="1">
    <source>
        <dbReference type="EMBL" id="HCA00978.1"/>
    </source>
</evidence>
<sequence>MNMAHFDHLKPEIAETLTWTTEDRIYFAQQNHWISYPRAKEIMTRLEDQLAHPRVQRMPNTLLVGESGNGKSTLIDRFREKHPVKILPSGEPLAPVIVMEMPSEPNEGRFWTELLLSLKIAHRDTDPVQRKENQAISVLTYVQARMLIIDEIHNVLHGSARQQRHFLGMLKRLSNKLQLPLVAVGTRDSILALHTDTQLSSRFEPLALPRWQLDVSFLRLLASFERLLPLAEPSQLSSQDIAIKLHSMSGGTIGGVATVLKRATVKAIRDGKEHIDAKLLDNIGWVKLSDYGKEALKL</sequence>
<dbReference type="InterPro" id="IPR008868">
    <property type="entry name" value="TniB"/>
</dbReference>
<protein>
    <submittedName>
        <fullName evidence="1">Transposase</fullName>
    </submittedName>
</protein>
<gene>
    <name evidence="1" type="ORF">DEO68_02070</name>
</gene>
<dbReference type="EMBL" id="DOTR01000011">
    <property type="protein sequence ID" value="HCA00978.1"/>
    <property type="molecule type" value="Genomic_DNA"/>
</dbReference>
<dbReference type="PANTHER" id="PTHR35894:SF1">
    <property type="entry name" value="PHOSPHORIBULOKINASE _ URIDINE KINASE FAMILY"/>
    <property type="match status" value="1"/>
</dbReference>
<accession>A0A3D0KBQ1</accession>
<dbReference type="InterPro" id="IPR052026">
    <property type="entry name" value="ExeA_AAA_ATPase_DNA-bind"/>
</dbReference>